<dbReference type="Gene3D" id="1.10.3210.10">
    <property type="entry name" value="Hypothetical protein af1432"/>
    <property type="match status" value="1"/>
</dbReference>
<dbReference type="Proteomes" id="UP000250079">
    <property type="component" value="Chromosome"/>
</dbReference>
<dbReference type="GO" id="GO:0008894">
    <property type="term" value="F:guanosine-5'-triphosphate,3'-diphosphate diphosphatase activity"/>
    <property type="evidence" value="ECO:0007669"/>
    <property type="project" value="UniProtKB-EC"/>
</dbReference>
<dbReference type="KEGG" id="gai:IMCC3135_18370"/>
<dbReference type="SUPFAM" id="SSF109604">
    <property type="entry name" value="HD-domain/PDEase-like"/>
    <property type="match status" value="1"/>
</dbReference>
<organism evidence="3 4">
    <name type="scientific">Granulosicoccus antarcticus IMCC3135</name>
    <dbReference type="NCBI Taxonomy" id="1192854"/>
    <lineage>
        <taxon>Bacteria</taxon>
        <taxon>Pseudomonadati</taxon>
        <taxon>Pseudomonadota</taxon>
        <taxon>Gammaproteobacteria</taxon>
        <taxon>Chromatiales</taxon>
        <taxon>Granulosicoccaceae</taxon>
        <taxon>Granulosicoccus</taxon>
    </lineage>
</organism>
<keyword evidence="4" id="KW-1185">Reference proteome</keyword>
<proteinExistence type="predicted"/>
<dbReference type="Pfam" id="PF21697">
    <property type="entry name" value="Ppx_C"/>
    <property type="match status" value="1"/>
</dbReference>
<evidence type="ECO:0000259" key="1">
    <source>
        <dbReference type="Pfam" id="PF02541"/>
    </source>
</evidence>
<dbReference type="Pfam" id="PF02541">
    <property type="entry name" value="Ppx-GppA"/>
    <property type="match status" value="1"/>
</dbReference>
<gene>
    <name evidence="3" type="primary">gppA</name>
    <name evidence="3" type="ORF">IMCC3135_18370</name>
</gene>
<dbReference type="InterPro" id="IPR050273">
    <property type="entry name" value="GppA/Ppx_hydrolase"/>
</dbReference>
<keyword evidence="3" id="KW-0378">Hydrolase</keyword>
<dbReference type="CDD" id="cd24052">
    <property type="entry name" value="ASKHA_NBD_HpPPX-GppA-like"/>
    <property type="match status" value="1"/>
</dbReference>
<dbReference type="SUPFAM" id="SSF53067">
    <property type="entry name" value="Actin-like ATPase domain"/>
    <property type="match status" value="2"/>
</dbReference>
<dbReference type="OrthoDB" id="9793035at2"/>
<evidence type="ECO:0000313" key="3">
    <source>
        <dbReference type="EMBL" id="ASJ73753.1"/>
    </source>
</evidence>
<protein>
    <submittedName>
        <fullName evidence="3">Guanosine-5'-triphosphate,3'-diphosphate pyrophosphatase</fullName>
        <ecNumber evidence="3">3.6.1.40</ecNumber>
    </submittedName>
</protein>
<accession>A0A2Z2NQY5</accession>
<dbReference type="InterPro" id="IPR043129">
    <property type="entry name" value="ATPase_NBD"/>
</dbReference>
<dbReference type="EC" id="3.6.1.40" evidence="3"/>
<dbReference type="InterPro" id="IPR003695">
    <property type="entry name" value="Ppx_GppA_N"/>
</dbReference>
<dbReference type="PANTHER" id="PTHR30005:SF0">
    <property type="entry name" value="RETROGRADE REGULATION PROTEIN 2"/>
    <property type="match status" value="1"/>
</dbReference>
<dbReference type="Gene3D" id="3.30.420.150">
    <property type="entry name" value="Exopolyphosphatase. Domain 2"/>
    <property type="match status" value="1"/>
</dbReference>
<reference evidence="3 4" key="1">
    <citation type="submission" date="2016-12" db="EMBL/GenBank/DDBJ databases">
        <authorList>
            <person name="Song W.-J."/>
            <person name="Kurnit D.M."/>
        </authorList>
    </citation>
    <scope>NUCLEOTIDE SEQUENCE [LARGE SCALE GENOMIC DNA]</scope>
    <source>
        <strain evidence="3 4">IMCC3135</strain>
    </source>
</reference>
<dbReference type="Gene3D" id="3.30.420.40">
    <property type="match status" value="1"/>
</dbReference>
<evidence type="ECO:0000313" key="4">
    <source>
        <dbReference type="Proteomes" id="UP000250079"/>
    </source>
</evidence>
<sequence>MTAGLSNQTDADSRIITIDTTRVINRQQSHYGVIDIGSNSIRLVVYDDLSRAPFPRFNEKSMVALGAGLDADGRFTDETIARALHAIRRLSAIARAMKVERIDVLATEATRRAKNGKDLIDAIRESTGLETITLTGEQEAFYSAHGVISGFFKPMGMMGDIGGGSLEVAEVIADRVGERMTSMPLGALPVTRKLEEGYSATKKWIDEILSESLPPLLTNPVFFAVGGGWRALARIHIAMNNPTIKVVHGYELPAKDVRALAISIAKMSPEEVAALPDVPSRRIATLPASALVMSRVLKKLAPDRVAFSAYGLREGWLYKQLDEEEQYRDPLVEAALAIGLPAARVPAFSEALALWTENLFPGETQNDKRLRLAVCALTDIAWREHEKIRATDSFLRLLQFPFIGLSHPERAFISVAILARYGGKVDDMVKDAVSNLMTSSELRRAEILGRALLLGHRFSASVPEILKQARLRIDADAVRLEILDAGSIPDSDAVQSRLRQLAKATGLEGAEIVTVSE</sequence>
<dbReference type="AlphaFoldDB" id="A0A2Z2NQY5"/>
<dbReference type="PANTHER" id="PTHR30005">
    <property type="entry name" value="EXOPOLYPHOSPHATASE"/>
    <property type="match status" value="1"/>
</dbReference>
<dbReference type="EMBL" id="CP018632">
    <property type="protein sequence ID" value="ASJ73753.1"/>
    <property type="molecule type" value="Genomic_DNA"/>
</dbReference>
<dbReference type="RefSeq" id="WP_088918889.1">
    <property type="nucleotide sequence ID" value="NZ_CP018632.1"/>
</dbReference>
<feature type="domain" description="Ppx/GppA phosphatase N-terminal" evidence="1">
    <location>
        <begin position="57"/>
        <end position="323"/>
    </location>
</feature>
<evidence type="ECO:0000259" key="2">
    <source>
        <dbReference type="Pfam" id="PF21697"/>
    </source>
</evidence>
<name>A0A2Z2NQY5_9GAMM</name>
<feature type="domain" description="Exopolyphosphatase C-terminal" evidence="2">
    <location>
        <begin position="332"/>
        <end position="507"/>
    </location>
</feature>
<dbReference type="InterPro" id="IPR048951">
    <property type="entry name" value="Ppx_C"/>
</dbReference>